<keyword evidence="5 9" id="KW-0687">Ribonucleoprotein</keyword>
<proteinExistence type="inferred from homology"/>
<reference evidence="9" key="1">
    <citation type="submission" date="2020-07" db="EMBL/GenBank/DDBJ databases">
        <title>The High-quality genome of the commercially important snow crab, Chionoecetes opilio.</title>
        <authorList>
            <person name="Jeong J.-H."/>
            <person name="Ryu S."/>
        </authorList>
    </citation>
    <scope>NUCLEOTIDE SEQUENCE</scope>
    <source>
        <strain evidence="9">MADBK_172401_WGS</strain>
        <tissue evidence="9">Digestive gland</tissue>
    </source>
</reference>
<keyword evidence="2" id="KW-0690">Ribosome biogenesis</keyword>
<dbReference type="OrthoDB" id="445326at2759"/>
<dbReference type="InterPro" id="IPR012173">
    <property type="entry name" value="Mpp10"/>
</dbReference>
<dbReference type="GO" id="GO:0034457">
    <property type="term" value="C:Mpp10 complex"/>
    <property type="evidence" value="ECO:0007669"/>
    <property type="project" value="InterPro"/>
</dbReference>
<evidence type="ECO:0000256" key="4">
    <source>
        <dbReference type="ARBA" id="ARBA00023242"/>
    </source>
</evidence>
<evidence type="ECO:0000313" key="9">
    <source>
        <dbReference type="EMBL" id="KAG0702999.1"/>
    </source>
</evidence>
<keyword evidence="7" id="KW-0175">Coiled coil</keyword>
<evidence type="ECO:0000256" key="5">
    <source>
        <dbReference type="ARBA" id="ARBA00023274"/>
    </source>
</evidence>
<feature type="compositionally biased region" description="Polar residues" evidence="8">
    <location>
        <begin position="295"/>
        <end position="304"/>
    </location>
</feature>
<accession>A0A8J4XN10</accession>
<gene>
    <name evidence="9" type="primary">Mphosph10</name>
    <name evidence="9" type="ORF">GWK47_002843</name>
</gene>
<evidence type="ECO:0000256" key="2">
    <source>
        <dbReference type="ARBA" id="ARBA00022517"/>
    </source>
</evidence>
<comment type="subcellular location">
    <subcellularLocation>
        <location evidence="1">Nucleus</location>
        <location evidence="1">Nucleolus</location>
    </subcellularLocation>
</comment>
<evidence type="ECO:0000256" key="8">
    <source>
        <dbReference type="SAM" id="MobiDB-lite"/>
    </source>
</evidence>
<dbReference type="GO" id="GO:0006364">
    <property type="term" value="P:rRNA processing"/>
    <property type="evidence" value="ECO:0007669"/>
    <property type="project" value="UniProtKB-KW"/>
</dbReference>
<feature type="region of interest" description="Disordered" evidence="8">
    <location>
        <begin position="228"/>
        <end position="264"/>
    </location>
</feature>
<organism evidence="9 10">
    <name type="scientific">Chionoecetes opilio</name>
    <name type="common">Atlantic snow crab</name>
    <name type="synonym">Cancer opilio</name>
    <dbReference type="NCBI Taxonomy" id="41210"/>
    <lineage>
        <taxon>Eukaryota</taxon>
        <taxon>Metazoa</taxon>
        <taxon>Ecdysozoa</taxon>
        <taxon>Arthropoda</taxon>
        <taxon>Crustacea</taxon>
        <taxon>Multicrustacea</taxon>
        <taxon>Malacostraca</taxon>
        <taxon>Eumalacostraca</taxon>
        <taxon>Eucarida</taxon>
        <taxon>Decapoda</taxon>
        <taxon>Pleocyemata</taxon>
        <taxon>Brachyura</taxon>
        <taxon>Eubrachyura</taxon>
        <taxon>Majoidea</taxon>
        <taxon>Majidae</taxon>
        <taxon>Chionoecetes</taxon>
    </lineage>
</organism>
<evidence type="ECO:0000313" key="10">
    <source>
        <dbReference type="Proteomes" id="UP000770661"/>
    </source>
</evidence>
<dbReference type="AlphaFoldDB" id="A0A8J4XN10"/>
<dbReference type="GO" id="GO:0005732">
    <property type="term" value="C:sno(s)RNA-containing ribonucleoprotein complex"/>
    <property type="evidence" value="ECO:0007669"/>
    <property type="project" value="InterPro"/>
</dbReference>
<dbReference type="PANTHER" id="PTHR17039">
    <property type="entry name" value="U3 SMALL NUCLEOLAR RIBONUCLEOPROTEIN PROTEIN MPP10"/>
    <property type="match status" value="1"/>
</dbReference>
<dbReference type="PANTHER" id="PTHR17039:SF0">
    <property type="entry name" value="U3 SMALL NUCLEOLAR RIBONUCLEOPROTEIN PROTEIN MPP10"/>
    <property type="match status" value="1"/>
</dbReference>
<feature type="compositionally biased region" description="Basic and acidic residues" evidence="8">
    <location>
        <begin position="305"/>
        <end position="326"/>
    </location>
</feature>
<keyword evidence="10" id="KW-1185">Reference proteome</keyword>
<feature type="compositionally biased region" description="Basic and acidic residues" evidence="8">
    <location>
        <begin position="243"/>
        <end position="264"/>
    </location>
</feature>
<dbReference type="EMBL" id="JACEEZ010025238">
    <property type="protein sequence ID" value="KAG0702999.1"/>
    <property type="molecule type" value="Genomic_DNA"/>
</dbReference>
<feature type="region of interest" description="Disordered" evidence="8">
    <location>
        <begin position="288"/>
        <end position="332"/>
    </location>
</feature>
<evidence type="ECO:0000256" key="1">
    <source>
        <dbReference type="ARBA" id="ARBA00004604"/>
    </source>
</evidence>
<evidence type="ECO:0000256" key="3">
    <source>
        <dbReference type="ARBA" id="ARBA00022552"/>
    </source>
</evidence>
<comment type="similarity">
    <text evidence="6">Belongs to the MPP10 family.</text>
</comment>
<keyword evidence="4" id="KW-0539">Nucleus</keyword>
<evidence type="ECO:0000256" key="7">
    <source>
        <dbReference type="SAM" id="Coils"/>
    </source>
</evidence>
<evidence type="ECO:0000256" key="6">
    <source>
        <dbReference type="ARBA" id="ARBA00029455"/>
    </source>
</evidence>
<protein>
    <submittedName>
        <fullName evidence="9">U3 small nucleolar ribonucleoprotein MPP10</fullName>
    </submittedName>
</protein>
<sequence length="332" mass="38765">MDCATKSKSTFEKERVKELEIMEQLEEENLNEKPWYLKGEVVNAQRPQNSVLEEHLEYDIAVRQKPIITENTTSHVEKIILGRIRIKAWDDVERKVRPTVDPFEFKKKLILEQEKSKKSLAKVYEEEYLKKQKEQGEAEEEEELEEHNEIKERMDKLFMKLDALSNYHYTPRQPVTDIKIVSNLPAITVEEATPATASDATLLAPQEILEPVQGELVGDTERCTTDRKRDRRIKKKHQKNKAKMQEKKLQEKVRRANVKDGNGKLDRISTMKVIEKAVKSGQVKLLEGNQDKTVKSSQTFFKQLQDTHTKKQKNEKQKRNKGDKFSPSRLLL</sequence>
<comment type="caution">
    <text evidence="9">The sequence shown here is derived from an EMBL/GenBank/DDBJ whole genome shotgun (WGS) entry which is preliminary data.</text>
</comment>
<feature type="compositionally biased region" description="Basic residues" evidence="8">
    <location>
        <begin position="229"/>
        <end position="242"/>
    </location>
</feature>
<dbReference type="Pfam" id="PF04006">
    <property type="entry name" value="Mpp10"/>
    <property type="match status" value="1"/>
</dbReference>
<dbReference type="GO" id="GO:0032040">
    <property type="term" value="C:small-subunit processome"/>
    <property type="evidence" value="ECO:0007669"/>
    <property type="project" value="TreeGrafter"/>
</dbReference>
<keyword evidence="3" id="KW-0698">rRNA processing</keyword>
<name>A0A8J4XN10_CHIOP</name>
<feature type="coiled-coil region" evidence="7">
    <location>
        <begin position="121"/>
        <end position="157"/>
    </location>
</feature>
<dbReference type="Proteomes" id="UP000770661">
    <property type="component" value="Unassembled WGS sequence"/>
</dbReference>